<dbReference type="Pfam" id="PF00487">
    <property type="entry name" value="FA_desaturase"/>
    <property type="match status" value="1"/>
</dbReference>
<evidence type="ECO:0000256" key="4">
    <source>
        <dbReference type="ARBA" id="ARBA00023002"/>
    </source>
</evidence>
<evidence type="ECO:0000313" key="10">
    <source>
        <dbReference type="EMBL" id="MQL71114.1"/>
    </source>
</evidence>
<keyword evidence="7" id="KW-1133">Transmembrane helix</keyword>
<dbReference type="InterPro" id="IPR012171">
    <property type="entry name" value="Fatty_acid_desaturase"/>
</dbReference>
<feature type="transmembrane region" description="Helical" evidence="7">
    <location>
        <begin position="222"/>
        <end position="239"/>
    </location>
</feature>
<evidence type="ECO:0000256" key="2">
    <source>
        <dbReference type="ARBA" id="ARBA00005189"/>
    </source>
</evidence>
<dbReference type="PANTHER" id="PTHR32100">
    <property type="entry name" value="OMEGA-6 FATTY ACID DESATURASE, CHLOROPLASTIC"/>
    <property type="match status" value="1"/>
</dbReference>
<dbReference type="GO" id="GO:0016020">
    <property type="term" value="C:membrane"/>
    <property type="evidence" value="ECO:0007669"/>
    <property type="project" value="UniProtKB-SubCell"/>
</dbReference>
<evidence type="ECO:0000259" key="9">
    <source>
        <dbReference type="Pfam" id="PF11960"/>
    </source>
</evidence>
<comment type="similarity">
    <text evidence="3">Belongs to the fatty acid desaturase type 1 family.</text>
</comment>
<keyword evidence="11" id="KW-1185">Reference proteome</keyword>
<sequence>MGGGGRMSPQDKSSEQAPVRRAPSEKPPFTLADVKKAIPPHCFRRSLLRSFSYVVRDLAAVAALFYLAVCHFPHLPALVSFLAWPLYWVVQGCVLMGVWVLAHECGHNAFSDYPVLDDALGLVLHSALLVPYFSWKYSHRRHHATAGTLDRDEVFLPRRKGGVPWLSSLLASTPPGRVLSILISLTLGWPSYLAFNITGREYGRFACHFDPYSPIYTRSQRWQIVLSDAGFLLVGYVLFRLACRYSLGWVLRVYGAPLLVVNALLVLIVYLHHVHLALPHYDSAEWEWLRGTLSTVDRDYGVLNVVLHHITDTHIVHHLFSTLPHYHAVEATAAIKPVLGEYYQFDGTPIAKALWRETRDCLYVEPDEGANKSSSGIFWYRSSP</sequence>
<reference evidence="10" key="1">
    <citation type="submission" date="2017-07" db="EMBL/GenBank/DDBJ databases">
        <title>Taro Niue Genome Assembly and Annotation.</title>
        <authorList>
            <person name="Atibalentja N."/>
            <person name="Keating K."/>
            <person name="Fields C.J."/>
        </authorList>
    </citation>
    <scope>NUCLEOTIDE SEQUENCE</scope>
    <source>
        <strain evidence="10">Niue_2</strain>
        <tissue evidence="10">Leaf</tissue>
    </source>
</reference>
<keyword evidence="7" id="KW-0812">Transmembrane</keyword>
<evidence type="ECO:0000313" key="11">
    <source>
        <dbReference type="Proteomes" id="UP000652761"/>
    </source>
</evidence>
<evidence type="ECO:0000256" key="5">
    <source>
        <dbReference type="ARBA" id="ARBA00023136"/>
    </source>
</evidence>
<dbReference type="Proteomes" id="UP000652761">
    <property type="component" value="Unassembled WGS sequence"/>
</dbReference>
<gene>
    <name evidence="10" type="ORF">Taro_003490</name>
</gene>
<comment type="subcellular location">
    <subcellularLocation>
        <location evidence="1">Membrane</location>
    </subcellularLocation>
</comment>
<feature type="transmembrane region" description="Helical" evidence="7">
    <location>
        <begin position="81"/>
        <end position="102"/>
    </location>
</feature>
<comment type="caution">
    <text evidence="10">The sequence shown here is derived from an EMBL/GenBank/DDBJ whole genome shotgun (WGS) entry which is preliminary data.</text>
</comment>
<dbReference type="AlphaFoldDB" id="A0A843TNN1"/>
<dbReference type="InterPro" id="IPR021863">
    <property type="entry name" value="FAS_N"/>
</dbReference>
<feature type="transmembrane region" description="Helical" evidence="7">
    <location>
        <begin position="251"/>
        <end position="271"/>
    </location>
</feature>
<feature type="domain" description="Fatty acid desaturase N-terminal" evidence="9">
    <location>
        <begin position="22"/>
        <end position="64"/>
    </location>
</feature>
<dbReference type="InterPro" id="IPR005804">
    <property type="entry name" value="FA_desaturase_dom"/>
</dbReference>
<proteinExistence type="inferred from homology"/>
<dbReference type="OrthoDB" id="1461976at2759"/>
<evidence type="ECO:0000259" key="8">
    <source>
        <dbReference type="Pfam" id="PF00487"/>
    </source>
</evidence>
<evidence type="ECO:0000256" key="6">
    <source>
        <dbReference type="SAM" id="MobiDB-lite"/>
    </source>
</evidence>
<evidence type="ECO:0000256" key="3">
    <source>
        <dbReference type="ARBA" id="ARBA00009295"/>
    </source>
</evidence>
<dbReference type="EMBL" id="NMUH01000089">
    <property type="protein sequence ID" value="MQL71114.1"/>
    <property type="molecule type" value="Genomic_DNA"/>
</dbReference>
<accession>A0A843TNN1</accession>
<dbReference type="Pfam" id="PF11960">
    <property type="entry name" value="DUF3474"/>
    <property type="match status" value="1"/>
</dbReference>
<feature type="transmembrane region" description="Helical" evidence="7">
    <location>
        <begin position="53"/>
        <end position="75"/>
    </location>
</feature>
<dbReference type="GO" id="GO:0006629">
    <property type="term" value="P:lipid metabolic process"/>
    <property type="evidence" value="ECO:0007669"/>
    <property type="project" value="InterPro"/>
</dbReference>
<evidence type="ECO:0000256" key="1">
    <source>
        <dbReference type="ARBA" id="ARBA00004370"/>
    </source>
</evidence>
<dbReference type="CDD" id="cd03507">
    <property type="entry name" value="Delta12-FADS-like"/>
    <property type="match status" value="1"/>
</dbReference>
<dbReference type="GO" id="GO:0016717">
    <property type="term" value="F:oxidoreductase activity, acting on paired donors, with oxidation of a pair of donors resulting in the reduction of molecular oxygen to two molecules of water"/>
    <property type="evidence" value="ECO:0007669"/>
    <property type="project" value="InterPro"/>
</dbReference>
<evidence type="ECO:0000256" key="7">
    <source>
        <dbReference type="SAM" id="Phobius"/>
    </source>
</evidence>
<protein>
    <submittedName>
        <fullName evidence="10">Uncharacterized protein</fullName>
    </submittedName>
</protein>
<feature type="domain" description="Fatty acid desaturase" evidence="8">
    <location>
        <begin position="83"/>
        <end position="344"/>
    </location>
</feature>
<name>A0A843TNN1_COLES</name>
<keyword evidence="4" id="KW-0560">Oxidoreductase</keyword>
<keyword evidence="5 7" id="KW-0472">Membrane</keyword>
<comment type="pathway">
    <text evidence="2">Lipid metabolism.</text>
</comment>
<organism evidence="10 11">
    <name type="scientific">Colocasia esculenta</name>
    <name type="common">Wild taro</name>
    <name type="synonym">Arum esculentum</name>
    <dbReference type="NCBI Taxonomy" id="4460"/>
    <lineage>
        <taxon>Eukaryota</taxon>
        <taxon>Viridiplantae</taxon>
        <taxon>Streptophyta</taxon>
        <taxon>Embryophyta</taxon>
        <taxon>Tracheophyta</taxon>
        <taxon>Spermatophyta</taxon>
        <taxon>Magnoliopsida</taxon>
        <taxon>Liliopsida</taxon>
        <taxon>Araceae</taxon>
        <taxon>Aroideae</taxon>
        <taxon>Colocasieae</taxon>
        <taxon>Colocasia</taxon>
    </lineage>
</organism>
<feature type="region of interest" description="Disordered" evidence="6">
    <location>
        <begin position="1"/>
        <end position="27"/>
    </location>
</feature>
<feature type="transmembrane region" description="Helical" evidence="7">
    <location>
        <begin position="178"/>
        <end position="195"/>
    </location>
</feature>